<evidence type="ECO:0008006" key="3">
    <source>
        <dbReference type="Google" id="ProtNLM"/>
    </source>
</evidence>
<evidence type="ECO:0000313" key="2">
    <source>
        <dbReference type="Proteomes" id="UP000192448"/>
    </source>
</evidence>
<evidence type="ECO:0000313" key="1">
    <source>
        <dbReference type="EMBL" id="ORA38084.1"/>
    </source>
</evidence>
<keyword evidence="2" id="KW-1185">Reference proteome</keyword>
<dbReference type="Pfam" id="PF07505">
    <property type="entry name" value="DUF5131"/>
    <property type="match status" value="1"/>
</dbReference>
<dbReference type="EMBL" id="MVHF01000004">
    <property type="protein sequence ID" value="ORA38084.1"/>
    <property type="molecule type" value="Genomic_DNA"/>
</dbReference>
<dbReference type="AlphaFoldDB" id="A0A1X0B6X9"/>
<organism evidence="1 2">
    <name type="scientific">Mycobacterium aquaticum</name>
    <dbReference type="NCBI Taxonomy" id="1927124"/>
    <lineage>
        <taxon>Bacteria</taxon>
        <taxon>Bacillati</taxon>
        <taxon>Actinomycetota</taxon>
        <taxon>Actinomycetes</taxon>
        <taxon>Mycobacteriales</taxon>
        <taxon>Mycobacteriaceae</taxon>
        <taxon>Mycobacterium</taxon>
    </lineage>
</organism>
<comment type="caution">
    <text evidence="1">The sequence shown here is derived from an EMBL/GenBank/DDBJ whole genome shotgun (WGS) entry which is preliminary data.</text>
</comment>
<dbReference type="OrthoDB" id="9787478at2"/>
<proteinExistence type="predicted"/>
<dbReference type="Proteomes" id="UP000192448">
    <property type="component" value="Unassembled WGS sequence"/>
</dbReference>
<accession>A0A1X0B6X9</accession>
<dbReference type="STRING" id="1927124.BST13_05665"/>
<gene>
    <name evidence="1" type="ORF">BST13_05665</name>
</gene>
<protein>
    <recommendedName>
        <fullName evidence="3">Phage Gp37/Gp68 family protein</fullName>
    </recommendedName>
</protein>
<dbReference type="RefSeq" id="WP_083161532.1">
    <property type="nucleotide sequence ID" value="NZ_MVHF01000004.1"/>
</dbReference>
<name>A0A1X0B6X9_9MYCO</name>
<dbReference type="InterPro" id="IPR011101">
    <property type="entry name" value="DUF5131"/>
</dbReference>
<sequence>MSDNTGIEWTDATWNVVIGCDKVSPGCDHCYAIRTAHRMQSNPNPKVVEPYAGTESGGEWTGRVNLVEDRLSLPLQWKRPRRIFVNAQSDLFHDQVPDEYIAKVFAIMLLAQRHTFQVLTKRHGRMRSLLNSHAFWTRVLYEALDPGLPAGDRDGLQLSLHYLPNVWLGVSTENQQWADIRIPALLDTPAAVRFISAEPLLGPIDLLNVARRNVLTGVGNRIAMTTLRSPRETHIITPACLDWVITGGESGPGARPAHPQWFRSIRDQCQSAGVAYLHKQHGEWIEDVTEHPADPELGIDEPYRVLNVPSDAKSGNRCAMHLSGSMALTPDNPFNPFRAGHGGWTAMRRVGKTRAGRVLDGRTWDEYPGVAG</sequence>
<reference evidence="1 2" key="1">
    <citation type="submission" date="2017-02" db="EMBL/GenBank/DDBJ databases">
        <title>The new phylogeny of genus Mycobacterium.</title>
        <authorList>
            <person name="Tortoli E."/>
            <person name="Trovato A."/>
            <person name="Cirillo D.M."/>
        </authorList>
    </citation>
    <scope>NUCLEOTIDE SEQUENCE [LARGE SCALE GENOMIC DNA]</scope>
    <source>
        <strain evidence="1 2">RW6</strain>
    </source>
</reference>